<dbReference type="Proteomes" id="UP001597260">
    <property type="component" value="Unassembled WGS sequence"/>
</dbReference>
<dbReference type="EMBL" id="JBHTMP010000030">
    <property type="protein sequence ID" value="MFD1323319.1"/>
    <property type="molecule type" value="Genomic_DNA"/>
</dbReference>
<dbReference type="RefSeq" id="WP_377572468.1">
    <property type="nucleotide sequence ID" value="NZ_JBHTMP010000030.1"/>
</dbReference>
<accession>A0ABW3YFS4</accession>
<reference evidence="2" key="1">
    <citation type="journal article" date="2019" name="Int. J. Syst. Evol. Microbiol.">
        <title>The Global Catalogue of Microorganisms (GCM) 10K type strain sequencing project: providing services to taxonomists for standard genome sequencing and annotation.</title>
        <authorList>
            <consortium name="The Broad Institute Genomics Platform"/>
            <consortium name="The Broad Institute Genome Sequencing Center for Infectious Disease"/>
            <person name="Wu L."/>
            <person name="Ma J."/>
        </authorList>
    </citation>
    <scope>NUCLEOTIDE SEQUENCE [LARGE SCALE GENOMIC DNA]</scope>
    <source>
        <strain evidence="2">JCM 31037</strain>
    </source>
</reference>
<sequence length="44" mass="4879">MKREPVEWWLPLACCLSILSSWVRQRGSHGAIDGQSPPELSVTG</sequence>
<gene>
    <name evidence="1" type="ORF">ACFQ4H_19720</name>
</gene>
<evidence type="ECO:0000313" key="1">
    <source>
        <dbReference type="EMBL" id="MFD1323319.1"/>
    </source>
</evidence>
<name>A0ABW3YFS4_9ACTN</name>
<evidence type="ECO:0008006" key="3">
    <source>
        <dbReference type="Google" id="ProtNLM"/>
    </source>
</evidence>
<proteinExistence type="predicted"/>
<comment type="caution">
    <text evidence="1">The sequence shown here is derived from an EMBL/GenBank/DDBJ whole genome shotgun (WGS) entry which is preliminary data.</text>
</comment>
<organism evidence="1 2">
    <name type="scientific">Micromonospora sonneratiae</name>
    <dbReference type="NCBI Taxonomy" id="1184706"/>
    <lineage>
        <taxon>Bacteria</taxon>
        <taxon>Bacillati</taxon>
        <taxon>Actinomycetota</taxon>
        <taxon>Actinomycetes</taxon>
        <taxon>Micromonosporales</taxon>
        <taxon>Micromonosporaceae</taxon>
        <taxon>Micromonospora</taxon>
    </lineage>
</organism>
<evidence type="ECO:0000313" key="2">
    <source>
        <dbReference type="Proteomes" id="UP001597260"/>
    </source>
</evidence>
<protein>
    <recommendedName>
        <fullName evidence="3">MYXO-CTERM domain-containing protein</fullName>
    </recommendedName>
</protein>
<keyword evidence="2" id="KW-1185">Reference proteome</keyword>